<feature type="transmembrane region" description="Helical" evidence="9">
    <location>
        <begin position="17"/>
        <end position="35"/>
    </location>
</feature>
<reference evidence="11" key="1">
    <citation type="submission" date="2016-04" db="EMBL/GenBank/DDBJ databases">
        <authorList>
            <person name="Evans L.H."/>
            <person name="Alamgir A."/>
            <person name="Owens N."/>
            <person name="Weber N.D."/>
            <person name="Virtaneva K."/>
            <person name="Barbian K."/>
            <person name="Babar A."/>
            <person name="Rosenke K."/>
        </authorList>
    </citation>
    <scope>NUCLEOTIDE SEQUENCE</scope>
    <source>
        <strain evidence="11">86</strain>
    </source>
</reference>
<dbReference type="EMBL" id="FLUQ01000002">
    <property type="protein sequence ID" value="SBW05932.1"/>
    <property type="molecule type" value="Genomic_DNA"/>
</dbReference>
<dbReference type="AlphaFoldDB" id="A0A212K2Q5"/>
<keyword evidence="3" id="KW-1003">Cell membrane</keyword>
<evidence type="ECO:0000256" key="9">
    <source>
        <dbReference type="SAM" id="Phobius"/>
    </source>
</evidence>
<evidence type="ECO:0000256" key="2">
    <source>
        <dbReference type="ARBA" id="ARBA00022448"/>
    </source>
</evidence>
<dbReference type="GO" id="GO:0015740">
    <property type="term" value="P:C4-dicarboxylate transport"/>
    <property type="evidence" value="ECO:0007669"/>
    <property type="project" value="TreeGrafter"/>
</dbReference>
<evidence type="ECO:0000256" key="4">
    <source>
        <dbReference type="ARBA" id="ARBA00022519"/>
    </source>
</evidence>
<gene>
    <name evidence="11" type="ORF">KL86DPRO_20574</name>
</gene>
<proteinExistence type="inferred from homology"/>
<keyword evidence="2" id="KW-0813">Transport</keyword>
<keyword evidence="6 9" id="KW-1133">Transmembrane helix</keyword>
<dbReference type="GO" id="GO:0022857">
    <property type="term" value="F:transmembrane transporter activity"/>
    <property type="evidence" value="ECO:0007669"/>
    <property type="project" value="TreeGrafter"/>
</dbReference>
<keyword evidence="7 9" id="KW-0472">Membrane</keyword>
<evidence type="ECO:0000259" key="10">
    <source>
        <dbReference type="Pfam" id="PF04290"/>
    </source>
</evidence>
<organism evidence="11">
    <name type="scientific">uncultured delta proteobacterium</name>
    <dbReference type="NCBI Taxonomy" id="34034"/>
    <lineage>
        <taxon>Bacteria</taxon>
        <taxon>Deltaproteobacteria</taxon>
        <taxon>environmental samples</taxon>
    </lineage>
</organism>
<keyword evidence="4" id="KW-0997">Cell inner membrane</keyword>
<dbReference type="InterPro" id="IPR055348">
    <property type="entry name" value="DctQ"/>
</dbReference>
<evidence type="ECO:0000256" key="1">
    <source>
        <dbReference type="ARBA" id="ARBA00004429"/>
    </source>
</evidence>
<dbReference type="PANTHER" id="PTHR35011">
    <property type="entry name" value="2,3-DIKETO-L-GULONATE TRAP TRANSPORTER SMALL PERMEASE PROTEIN YIAM"/>
    <property type="match status" value="1"/>
</dbReference>
<evidence type="ECO:0000256" key="5">
    <source>
        <dbReference type="ARBA" id="ARBA00022692"/>
    </source>
</evidence>
<dbReference type="GO" id="GO:0005886">
    <property type="term" value="C:plasma membrane"/>
    <property type="evidence" value="ECO:0007669"/>
    <property type="project" value="UniProtKB-SubCell"/>
</dbReference>
<comment type="similarity">
    <text evidence="8">Belongs to the TRAP transporter small permease family.</text>
</comment>
<accession>A0A212K2Q5</accession>
<evidence type="ECO:0000256" key="3">
    <source>
        <dbReference type="ARBA" id="ARBA00022475"/>
    </source>
</evidence>
<dbReference type="InterPro" id="IPR007387">
    <property type="entry name" value="TRAP_DctQ"/>
</dbReference>
<feature type="transmembrane region" description="Helical" evidence="9">
    <location>
        <begin position="87"/>
        <end position="114"/>
    </location>
</feature>
<comment type="subcellular location">
    <subcellularLocation>
        <location evidence="1">Cell inner membrane</location>
        <topology evidence="1">Multi-pass membrane protein</topology>
    </subcellularLocation>
</comment>
<dbReference type="Pfam" id="PF04290">
    <property type="entry name" value="DctQ"/>
    <property type="match status" value="1"/>
</dbReference>
<evidence type="ECO:0000313" key="11">
    <source>
        <dbReference type="EMBL" id="SBW05932.1"/>
    </source>
</evidence>
<feature type="domain" description="Tripartite ATP-independent periplasmic transporters DctQ component" evidence="10">
    <location>
        <begin position="26"/>
        <end position="149"/>
    </location>
</feature>
<dbReference type="PANTHER" id="PTHR35011:SF5">
    <property type="entry name" value="SIALIC ACID TRAP TRANSPORTER SMALL PERMEASE PROTEIN SIAQ"/>
    <property type="match status" value="1"/>
</dbReference>
<evidence type="ECO:0000256" key="7">
    <source>
        <dbReference type="ARBA" id="ARBA00023136"/>
    </source>
</evidence>
<name>A0A212K2Q5_9DELT</name>
<feature type="transmembrane region" description="Helical" evidence="9">
    <location>
        <begin position="126"/>
        <end position="145"/>
    </location>
</feature>
<evidence type="ECO:0000256" key="6">
    <source>
        <dbReference type="ARBA" id="ARBA00022989"/>
    </source>
</evidence>
<sequence length="155" mass="17403">MQALHRLSLFLVQFEEFFIKWAMTALCCIIMYQIVGRNLDLPAGWTGEVALLVSTWMTYIGAALALQKKAHFSVDLFPGKTGLIIKLMGAVSMIMVAFFVFYLVWQGFLMTYLVRLRVSGIADISMACYFVSLPISGVFMLIHMLDAACNPEKEA</sequence>
<evidence type="ECO:0000256" key="8">
    <source>
        <dbReference type="ARBA" id="ARBA00038436"/>
    </source>
</evidence>
<protein>
    <recommendedName>
        <fullName evidence="10">Tripartite ATP-independent periplasmic transporters DctQ component domain-containing protein</fullName>
    </recommendedName>
</protein>
<keyword evidence="5 9" id="KW-0812">Transmembrane</keyword>
<feature type="transmembrane region" description="Helical" evidence="9">
    <location>
        <begin position="47"/>
        <end position="67"/>
    </location>
</feature>